<name>A0ABN5T3L6_9FLAO</name>
<keyword evidence="3" id="KW-1185">Reference proteome</keyword>
<evidence type="ECO:0000313" key="2">
    <source>
        <dbReference type="EMBL" id="AZJ31786.1"/>
    </source>
</evidence>
<dbReference type="Proteomes" id="UP000269693">
    <property type="component" value="Chromosome"/>
</dbReference>
<evidence type="ECO:0000313" key="3">
    <source>
        <dbReference type="Proteomes" id="UP000269693"/>
    </source>
</evidence>
<dbReference type="EMBL" id="CP032544">
    <property type="protein sequence ID" value="AZJ31786.1"/>
    <property type="molecule type" value="Genomic_DNA"/>
</dbReference>
<reference evidence="2 3" key="1">
    <citation type="submission" date="2018-09" db="EMBL/GenBank/DDBJ databases">
        <title>Insights into the microbiota of Asian seabass (Lates calcarifer) with tenacibaculosis symptoms and description of sp. nov. Tenacibaculum singaporense.</title>
        <authorList>
            <person name="Miyake S."/>
            <person name="Soh M."/>
            <person name="Azman M.N."/>
            <person name="Ngoh S.Y."/>
            <person name="Orban L."/>
            <person name="Seedorf H."/>
        </authorList>
    </citation>
    <scope>NUCLEOTIDE SEQUENCE [LARGE SCALE GENOMIC DNA]</scope>
    <source>
        <strain evidence="2 3">DSM 13764</strain>
    </source>
</reference>
<proteinExistence type="predicted"/>
<evidence type="ECO:0000259" key="1">
    <source>
        <dbReference type="Pfam" id="PF08878"/>
    </source>
</evidence>
<sequence>MNLQFLKLLYHTNEVPIGMTGLCCGFEAGEWRHKQFSEFLFDRHLLDFALKFSEYENLNYLDATNKLKKAAKLIYQKYHSRRGEFGELILHSIIKECYNTTPAISKIHFKDGPNETVKGFDAVHVLEVDNQLELWLGEVKFYSNISNAIRDVVPEIKDHLENNYLRNEFIAITNKIDEKFPLKDKLKKLIDPYTSLDEIFSSISVPVLLTYNSNTTKDITKFTDEYIDKIKPELEKIFEAFKDKIGDIDLKIHLFLLPMKEKIELTASLDERLNVWQNL</sequence>
<dbReference type="RefSeq" id="WP_073182781.1">
    <property type="nucleotide sequence ID" value="NZ_CP032544.1"/>
</dbReference>
<gene>
    <name evidence="2" type="ORF">D6200_04075</name>
</gene>
<protein>
    <submittedName>
        <fullName evidence="2">DUF1837 domain-containing protein</fullName>
    </submittedName>
</protein>
<accession>A0ABN5T3L6</accession>
<dbReference type="Pfam" id="PF08878">
    <property type="entry name" value="HamA"/>
    <property type="match status" value="1"/>
</dbReference>
<organism evidence="2 3">
    <name type="scientific">Tenacibaculum mesophilum</name>
    <dbReference type="NCBI Taxonomy" id="104268"/>
    <lineage>
        <taxon>Bacteria</taxon>
        <taxon>Pseudomonadati</taxon>
        <taxon>Bacteroidota</taxon>
        <taxon>Flavobacteriia</taxon>
        <taxon>Flavobacteriales</taxon>
        <taxon>Flavobacteriaceae</taxon>
        <taxon>Tenacibaculum</taxon>
    </lineage>
</organism>
<feature type="domain" description="Anti-bacteriophage protein A/HamA C-terminal" evidence="1">
    <location>
        <begin position="13"/>
        <end position="273"/>
    </location>
</feature>
<dbReference type="InterPro" id="IPR014976">
    <property type="entry name" value="AbpA_HamA_C"/>
</dbReference>